<protein>
    <submittedName>
        <fullName evidence="1">Uncharacterized protein</fullName>
    </submittedName>
</protein>
<reference evidence="1" key="2">
    <citation type="journal article" date="2015" name="Data Brief">
        <title>Shoot transcriptome of the giant reed, Arundo donax.</title>
        <authorList>
            <person name="Barrero R.A."/>
            <person name="Guerrero F.D."/>
            <person name="Moolhuijzen P."/>
            <person name="Goolsby J.A."/>
            <person name="Tidwell J."/>
            <person name="Bellgard S.E."/>
            <person name="Bellgard M.I."/>
        </authorList>
    </citation>
    <scope>NUCLEOTIDE SEQUENCE</scope>
    <source>
        <tissue evidence="1">Shoot tissue taken approximately 20 cm above the soil surface</tissue>
    </source>
</reference>
<organism evidence="1">
    <name type="scientific">Arundo donax</name>
    <name type="common">Giant reed</name>
    <name type="synonym">Donax arundinaceus</name>
    <dbReference type="NCBI Taxonomy" id="35708"/>
    <lineage>
        <taxon>Eukaryota</taxon>
        <taxon>Viridiplantae</taxon>
        <taxon>Streptophyta</taxon>
        <taxon>Embryophyta</taxon>
        <taxon>Tracheophyta</taxon>
        <taxon>Spermatophyta</taxon>
        <taxon>Magnoliopsida</taxon>
        <taxon>Liliopsida</taxon>
        <taxon>Poales</taxon>
        <taxon>Poaceae</taxon>
        <taxon>PACMAD clade</taxon>
        <taxon>Arundinoideae</taxon>
        <taxon>Arundineae</taxon>
        <taxon>Arundo</taxon>
    </lineage>
</organism>
<reference evidence="1" key="1">
    <citation type="submission" date="2014-09" db="EMBL/GenBank/DDBJ databases">
        <authorList>
            <person name="Magalhaes I.L.F."/>
            <person name="Oliveira U."/>
            <person name="Santos F.R."/>
            <person name="Vidigal T.H.D.A."/>
            <person name="Brescovit A.D."/>
            <person name="Santos A.J."/>
        </authorList>
    </citation>
    <scope>NUCLEOTIDE SEQUENCE</scope>
    <source>
        <tissue evidence="1">Shoot tissue taken approximately 20 cm above the soil surface</tissue>
    </source>
</reference>
<accession>A0A0A9GTM6</accession>
<proteinExistence type="predicted"/>
<name>A0A0A9GTM6_ARUDO</name>
<evidence type="ECO:0000313" key="1">
    <source>
        <dbReference type="EMBL" id="JAE27897.1"/>
    </source>
</evidence>
<sequence>MKLDLELRHRSGVGGSVPAASFGPSYLDLLASVAPQDFTQQTSGAGYWNCIGHPGLQSNDSSSDIFFSDSYYHSSQPNAGGVMWIKSIVCLLLRHWPPLRRTLHPDIYLTKTMLLKVMTSNVQWIILVTKLILRLGNCRCRQLIRG</sequence>
<dbReference type="EMBL" id="GBRH01169999">
    <property type="protein sequence ID" value="JAE27897.1"/>
    <property type="molecule type" value="Transcribed_RNA"/>
</dbReference>
<dbReference type="AlphaFoldDB" id="A0A0A9GTM6"/>